<dbReference type="InterPro" id="IPR001471">
    <property type="entry name" value="AP2/ERF_dom"/>
</dbReference>
<keyword evidence="2" id="KW-0805">Transcription regulation</keyword>
<gene>
    <name evidence="8" type="ORF">Nepgr_002282</name>
</gene>
<comment type="subcellular location">
    <subcellularLocation>
        <location evidence="1">Nucleus</location>
    </subcellularLocation>
</comment>
<feature type="region of interest" description="Disordered" evidence="6">
    <location>
        <begin position="83"/>
        <end position="124"/>
    </location>
</feature>
<name>A0AAD3P8L4_NEPGR</name>
<evidence type="ECO:0000256" key="3">
    <source>
        <dbReference type="ARBA" id="ARBA00023125"/>
    </source>
</evidence>
<dbReference type="AlphaFoldDB" id="A0AAD3P8L4"/>
<evidence type="ECO:0000256" key="4">
    <source>
        <dbReference type="ARBA" id="ARBA00023163"/>
    </source>
</evidence>
<keyword evidence="9" id="KW-1185">Reference proteome</keyword>
<evidence type="ECO:0000313" key="9">
    <source>
        <dbReference type="Proteomes" id="UP001279734"/>
    </source>
</evidence>
<evidence type="ECO:0000256" key="5">
    <source>
        <dbReference type="ARBA" id="ARBA00023242"/>
    </source>
</evidence>
<dbReference type="PANTHER" id="PTHR31194:SF225">
    <property type="entry name" value="AP2 DOMAIN CLASS TRANSCRIPTION FACTOR"/>
    <property type="match status" value="1"/>
</dbReference>
<proteinExistence type="predicted"/>
<sequence length="324" mass="36571">MDRNGFPSVKYTEHLEITKKLVKPSKIKGIQAEIGTLRIVRISVADKDATDSSSEEDEPMIFRPRVKKHVSEIRIELGTQKIKSNSKQKIRKSDNIQKTGDSRATVRSISSNNNTTPPDTKKFRGVRRRPWGKWAAEIRDPSRGARIWLGTFDTAEEAAVVYDRAAIQLRGPAALTNFLKPPERAVPPPEIIMASLSGYDTNKESQNLCSPTSVLRFRTHDEAENGKCDQKMEGDQEPAKEIMGSDLVLPDECFVLDPWVLNEFYSFEPPKPIIFENSMNTSDLVCEEFDEFSSALDDYFGNSVPKCEVDDCLDEPLSRESLLR</sequence>
<evidence type="ECO:0000256" key="2">
    <source>
        <dbReference type="ARBA" id="ARBA00023015"/>
    </source>
</evidence>
<dbReference type="SUPFAM" id="SSF54171">
    <property type="entry name" value="DNA-binding domain"/>
    <property type="match status" value="1"/>
</dbReference>
<dbReference type="PROSITE" id="PS51032">
    <property type="entry name" value="AP2_ERF"/>
    <property type="match status" value="1"/>
</dbReference>
<dbReference type="FunFam" id="3.30.730.10:FF:000001">
    <property type="entry name" value="Ethylene-responsive transcription factor 2"/>
    <property type="match status" value="1"/>
</dbReference>
<dbReference type="PRINTS" id="PR00367">
    <property type="entry name" value="ETHRSPELEMNT"/>
</dbReference>
<dbReference type="GO" id="GO:0003700">
    <property type="term" value="F:DNA-binding transcription factor activity"/>
    <property type="evidence" value="ECO:0007669"/>
    <property type="project" value="InterPro"/>
</dbReference>
<dbReference type="InterPro" id="IPR036955">
    <property type="entry name" value="AP2/ERF_dom_sf"/>
</dbReference>
<evidence type="ECO:0000259" key="7">
    <source>
        <dbReference type="PROSITE" id="PS51032"/>
    </source>
</evidence>
<dbReference type="GO" id="GO:0005634">
    <property type="term" value="C:nucleus"/>
    <property type="evidence" value="ECO:0007669"/>
    <property type="project" value="UniProtKB-SubCell"/>
</dbReference>
<dbReference type="InterPro" id="IPR016177">
    <property type="entry name" value="DNA-bd_dom_sf"/>
</dbReference>
<keyword evidence="5" id="KW-0539">Nucleus</keyword>
<dbReference type="GO" id="GO:0003677">
    <property type="term" value="F:DNA binding"/>
    <property type="evidence" value="ECO:0007669"/>
    <property type="project" value="UniProtKB-KW"/>
</dbReference>
<organism evidence="8 9">
    <name type="scientific">Nepenthes gracilis</name>
    <name type="common">Slender pitcher plant</name>
    <dbReference type="NCBI Taxonomy" id="150966"/>
    <lineage>
        <taxon>Eukaryota</taxon>
        <taxon>Viridiplantae</taxon>
        <taxon>Streptophyta</taxon>
        <taxon>Embryophyta</taxon>
        <taxon>Tracheophyta</taxon>
        <taxon>Spermatophyta</taxon>
        <taxon>Magnoliopsida</taxon>
        <taxon>eudicotyledons</taxon>
        <taxon>Gunneridae</taxon>
        <taxon>Pentapetalae</taxon>
        <taxon>Caryophyllales</taxon>
        <taxon>Nepenthaceae</taxon>
        <taxon>Nepenthes</taxon>
    </lineage>
</organism>
<dbReference type="SMART" id="SM00380">
    <property type="entry name" value="AP2"/>
    <property type="match status" value="1"/>
</dbReference>
<keyword evidence="4" id="KW-0804">Transcription</keyword>
<dbReference type="CDD" id="cd00018">
    <property type="entry name" value="AP2"/>
    <property type="match status" value="1"/>
</dbReference>
<dbReference type="PANTHER" id="PTHR31194">
    <property type="entry name" value="SHN SHINE , DNA BINDING / TRANSCRIPTION FACTOR"/>
    <property type="match status" value="1"/>
</dbReference>
<dbReference type="Pfam" id="PF00847">
    <property type="entry name" value="AP2"/>
    <property type="match status" value="1"/>
</dbReference>
<dbReference type="Gene3D" id="3.30.730.10">
    <property type="entry name" value="AP2/ERF domain"/>
    <property type="match status" value="1"/>
</dbReference>
<comment type="caution">
    <text evidence="8">The sequence shown here is derived from an EMBL/GenBank/DDBJ whole genome shotgun (WGS) entry which is preliminary data.</text>
</comment>
<accession>A0AAD3P8L4</accession>
<dbReference type="Proteomes" id="UP001279734">
    <property type="component" value="Unassembled WGS sequence"/>
</dbReference>
<dbReference type="InterPro" id="IPR050913">
    <property type="entry name" value="AP2/ERF_ERF"/>
</dbReference>
<evidence type="ECO:0000256" key="1">
    <source>
        <dbReference type="ARBA" id="ARBA00004123"/>
    </source>
</evidence>
<feature type="domain" description="AP2/ERF" evidence="7">
    <location>
        <begin position="122"/>
        <end position="179"/>
    </location>
</feature>
<evidence type="ECO:0000313" key="8">
    <source>
        <dbReference type="EMBL" id="GMH00443.1"/>
    </source>
</evidence>
<dbReference type="EMBL" id="BSYO01000002">
    <property type="protein sequence ID" value="GMH00443.1"/>
    <property type="molecule type" value="Genomic_DNA"/>
</dbReference>
<keyword evidence="3" id="KW-0238">DNA-binding</keyword>
<feature type="compositionally biased region" description="Polar residues" evidence="6">
    <location>
        <begin position="105"/>
        <end position="118"/>
    </location>
</feature>
<reference evidence="8" key="1">
    <citation type="submission" date="2023-05" db="EMBL/GenBank/DDBJ databases">
        <title>Nepenthes gracilis genome sequencing.</title>
        <authorList>
            <person name="Fukushima K."/>
        </authorList>
    </citation>
    <scope>NUCLEOTIDE SEQUENCE</scope>
    <source>
        <strain evidence="8">SING2019-196</strain>
    </source>
</reference>
<protein>
    <recommendedName>
        <fullName evidence="7">AP2/ERF domain-containing protein</fullName>
    </recommendedName>
</protein>
<evidence type="ECO:0000256" key="6">
    <source>
        <dbReference type="SAM" id="MobiDB-lite"/>
    </source>
</evidence>